<comment type="subcellular location">
    <subcellularLocation>
        <location evidence="1">Host cell</location>
    </subcellularLocation>
    <subcellularLocation>
        <location evidence="2 7">Secreted</location>
    </subcellularLocation>
</comment>
<evidence type="ECO:0000256" key="7">
    <source>
        <dbReference type="RuleBase" id="RU367124"/>
    </source>
</evidence>
<evidence type="ECO:0000256" key="8">
    <source>
        <dbReference type="SAM" id="MobiDB-lite"/>
    </source>
</evidence>
<dbReference type="InterPro" id="IPR031825">
    <property type="entry name" value="RXLR"/>
</dbReference>
<feature type="signal peptide" evidence="7">
    <location>
        <begin position="1"/>
        <end position="20"/>
    </location>
</feature>
<comment type="similarity">
    <text evidence="3 7">Belongs to the RxLR effector family.</text>
</comment>
<organism evidence="10 11">
    <name type="scientific">Phytophthora nicotianae</name>
    <name type="common">Potato buckeye rot agent</name>
    <name type="synonym">Phytophthora parasitica</name>
    <dbReference type="NCBI Taxonomy" id="4792"/>
    <lineage>
        <taxon>Eukaryota</taxon>
        <taxon>Sar</taxon>
        <taxon>Stramenopiles</taxon>
        <taxon>Oomycota</taxon>
        <taxon>Peronosporomycetes</taxon>
        <taxon>Peronosporales</taxon>
        <taxon>Peronosporaceae</taxon>
        <taxon>Phytophthora</taxon>
    </lineage>
</organism>
<comment type="caution">
    <text evidence="10">The sequence shown here is derived from an EMBL/GenBank/DDBJ whole genome shotgun (WGS) entry which is preliminary data.</text>
</comment>
<evidence type="ECO:0000313" key="10">
    <source>
        <dbReference type="EMBL" id="KUF92117.1"/>
    </source>
</evidence>
<comment type="domain">
    <text evidence="7">The RxLR-dEER motif acts to carry the protein into the host cell cytoplasm through binding to cell surface phosphatidylinositol-3-phosphate.</text>
</comment>
<keyword evidence="5 7" id="KW-0732">Signal</keyword>
<feature type="chain" id="PRO_5006941366" description="RxLR effector protein" evidence="7">
    <location>
        <begin position="21"/>
        <end position="410"/>
    </location>
</feature>
<name>A0A0W8D798_PHYNI</name>
<keyword evidence="6" id="KW-0843">Virulence</keyword>
<dbReference type="AlphaFoldDB" id="A0A0W8D798"/>
<comment type="function">
    <text evidence="7">Effector that suppresses plant defense responses during pathogen infection.</text>
</comment>
<reference evidence="10 11" key="1">
    <citation type="submission" date="2015-11" db="EMBL/GenBank/DDBJ databases">
        <title>Genomes and virulence difference between two physiological races of Phytophthora nicotianae.</title>
        <authorList>
            <person name="Liu H."/>
            <person name="Ma X."/>
            <person name="Yu H."/>
            <person name="Fang D."/>
            <person name="Li Y."/>
            <person name="Wang X."/>
            <person name="Wang W."/>
            <person name="Dong Y."/>
            <person name="Xiao B."/>
        </authorList>
    </citation>
    <scope>NUCLEOTIDE SEQUENCE [LARGE SCALE GENOMIC DNA]</scope>
    <source>
        <strain evidence="11">race 1</strain>
    </source>
</reference>
<evidence type="ECO:0000256" key="1">
    <source>
        <dbReference type="ARBA" id="ARBA00004340"/>
    </source>
</evidence>
<evidence type="ECO:0000256" key="6">
    <source>
        <dbReference type="ARBA" id="ARBA00023026"/>
    </source>
</evidence>
<sequence>MRLHLIAVLVVVALVANAQATASKNHPKVLRLNSATDRSIIANIPVQRFLRKHHSVDTINEERGIVTVLEKAKTLVSTKVTDKTLQRWAANNKAPKHALLRLKLDDAGTELFKKAKFGEWVTFMTKRYPENAHAAMISALRTRYSDDVLSKMIIAAKQAPSTKNVATKLQVEQLRAWGKQGKSADDVFALLNLKTKAQNVDDLFDDPQFVPWLKYVDDFNKNDPVKANAMMRKTLAPHTNGADIGAKLQAQQLKVWAREGKTADDAFNLFNLKTKAQSLDDLVQDAQFFPWIKYVGDLNDGDSKKKYAMVAKTLTTYNDETNKGVYTMLNAAKNQELAKKLQRGQFDNWLADNVKFYDVSTYVGAKGWPPNSPQGSSSRITFKPTTRRTYHRSTKQQRALQIFFFFKKRR</sequence>
<proteinExistence type="inferred from homology"/>
<evidence type="ECO:0000259" key="9">
    <source>
        <dbReference type="Pfam" id="PF22748"/>
    </source>
</evidence>
<dbReference type="Proteomes" id="UP000054636">
    <property type="component" value="Unassembled WGS sequence"/>
</dbReference>
<keyword evidence="4 7" id="KW-0964">Secreted</keyword>
<dbReference type="InterPro" id="IPR054463">
    <property type="entry name" value="PexRD54_WY"/>
</dbReference>
<gene>
    <name evidence="10" type="ORF">AM588_10004414</name>
</gene>
<dbReference type="Pfam" id="PF22748">
    <property type="entry name" value="PexRD54_WY"/>
    <property type="match status" value="1"/>
</dbReference>
<protein>
    <recommendedName>
        <fullName evidence="7">RxLR effector protein</fullName>
    </recommendedName>
</protein>
<evidence type="ECO:0000256" key="4">
    <source>
        <dbReference type="ARBA" id="ARBA00022525"/>
    </source>
</evidence>
<evidence type="ECO:0000256" key="2">
    <source>
        <dbReference type="ARBA" id="ARBA00004613"/>
    </source>
</evidence>
<feature type="domain" description="RxLR effector PexRD54 WY" evidence="9">
    <location>
        <begin position="172"/>
        <end position="216"/>
    </location>
</feature>
<evidence type="ECO:0000256" key="5">
    <source>
        <dbReference type="ARBA" id="ARBA00022729"/>
    </source>
</evidence>
<evidence type="ECO:0000256" key="3">
    <source>
        <dbReference type="ARBA" id="ARBA00010400"/>
    </source>
</evidence>
<feature type="compositionally biased region" description="Polar residues" evidence="8">
    <location>
        <begin position="373"/>
        <end position="384"/>
    </location>
</feature>
<dbReference type="Pfam" id="PF16810">
    <property type="entry name" value="RXLR"/>
    <property type="match status" value="1"/>
</dbReference>
<evidence type="ECO:0000313" key="11">
    <source>
        <dbReference type="Proteomes" id="UP000054636"/>
    </source>
</evidence>
<dbReference type="EMBL" id="LNFP01000506">
    <property type="protein sequence ID" value="KUF92117.1"/>
    <property type="molecule type" value="Genomic_DNA"/>
</dbReference>
<accession>A0A0W8D798</accession>
<feature type="region of interest" description="Disordered" evidence="8">
    <location>
        <begin position="368"/>
        <end position="387"/>
    </location>
</feature>
<dbReference type="GO" id="GO:0043657">
    <property type="term" value="C:host cell"/>
    <property type="evidence" value="ECO:0007669"/>
    <property type="project" value="UniProtKB-SubCell"/>
</dbReference>
<dbReference type="GO" id="GO:0005576">
    <property type="term" value="C:extracellular region"/>
    <property type="evidence" value="ECO:0007669"/>
    <property type="project" value="UniProtKB-SubCell"/>
</dbReference>